<evidence type="ECO:0000313" key="1">
    <source>
        <dbReference type="EMBL" id="KAE9408722.1"/>
    </source>
</evidence>
<dbReference type="Pfam" id="PF03659">
    <property type="entry name" value="Glyco_hydro_71"/>
    <property type="match status" value="1"/>
</dbReference>
<reference evidence="1" key="1">
    <citation type="journal article" date="2019" name="Environ. Microbiol.">
        <title>Fungal ecological strategies reflected in gene transcription - a case study of two litter decomposers.</title>
        <authorList>
            <person name="Barbi F."/>
            <person name="Kohler A."/>
            <person name="Barry K."/>
            <person name="Baskaran P."/>
            <person name="Daum C."/>
            <person name="Fauchery L."/>
            <person name="Ihrmark K."/>
            <person name="Kuo A."/>
            <person name="LaButti K."/>
            <person name="Lipzen A."/>
            <person name="Morin E."/>
            <person name="Grigoriev I.V."/>
            <person name="Henrissat B."/>
            <person name="Lindahl B."/>
            <person name="Martin F."/>
        </authorList>
    </citation>
    <scope>NUCLEOTIDE SEQUENCE</scope>
    <source>
        <strain evidence="1">JB14</strain>
    </source>
</reference>
<protein>
    <submittedName>
        <fullName evidence="1">Glycoside hydrolase family 71 protein</fullName>
    </submittedName>
</protein>
<dbReference type="OrthoDB" id="3257981at2759"/>
<proteinExistence type="predicted"/>
<dbReference type="EMBL" id="ML769390">
    <property type="protein sequence ID" value="KAE9408722.1"/>
    <property type="molecule type" value="Genomic_DNA"/>
</dbReference>
<dbReference type="Gene3D" id="3.20.20.80">
    <property type="entry name" value="Glycosidases"/>
    <property type="match status" value="1"/>
</dbReference>
<dbReference type="CDD" id="cd11577">
    <property type="entry name" value="GH71"/>
    <property type="match status" value="1"/>
</dbReference>
<gene>
    <name evidence="1" type="ORF">BT96DRAFT_1013338</name>
</gene>
<keyword evidence="2" id="KW-1185">Reference proteome</keyword>
<organism evidence="1 2">
    <name type="scientific">Gymnopus androsaceus JB14</name>
    <dbReference type="NCBI Taxonomy" id="1447944"/>
    <lineage>
        <taxon>Eukaryota</taxon>
        <taxon>Fungi</taxon>
        <taxon>Dikarya</taxon>
        <taxon>Basidiomycota</taxon>
        <taxon>Agaricomycotina</taxon>
        <taxon>Agaricomycetes</taxon>
        <taxon>Agaricomycetidae</taxon>
        <taxon>Agaricales</taxon>
        <taxon>Marasmiineae</taxon>
        <taxon>Omphalotaceae</taxon>
        <taxon>Gymnopus</taxon>
    </lineage>
</organism>
<dbReference type="GO" id="GO:0051118">
    <property type="term" value="F:glucan endo-1,3-alpha-glucosidase activity"/>
    <property type="evidence" value="ECO:0007669"/>
    <property type="project" value="InterPro"/>
</dbReference>
<dbReference type="AlphaFoldDB" id="A0A6A4I9E9"/>
<keyword evidence="1" id="KW-0378">Hydrolase</keyword>
<dbReference type="InterPro" id="IPR005197">
    <property type="entry name" value="Glyco_hydro_71"/>
</dbReference>
<sequence length="357" mass="41096">MDRVADCFVAASRTRVPFWFFFSFDMSSIPSETKDDVHLLCSYLENFGQSERMLHYAHGLLVSTFAGERSSFQQPTLDSAWSFVKERLSSAIQSPIHYVPSLFIDPELYSKMKSLDGAFNWNGSWPLHLDSDSPRREIECPVLETDMNHITKPQRTWNKNWIYRGDDWLFVRRWEQLIAMRDQIDIVQIISWNDYGESHYIGPIKGAQPNSQAWVDGYPHDAWLKLTAYFSRAFKEGQYPLIDKDQIFAWARPHPRNAVATNDPVPRPNHANLTDDKLWVVVFAKTAATISMYGKGDVKVVDVRAGFTKLFRSLEPGDGIKVEMERNGIIVAECSPVEFKFEARPLVYNFNAFVTCS</sequence>
<accession>A0A6A4I9E9</accession>
<evidence type="ECO:0000313" key="2">
    <source>
        <dbReference type="Proteomes" id="UP000799118"/>
    </source>
</evidence>
<name>A0A6A4I9E9_9AGAR</name>
<dbReference type="Proteomes" id="UP000799118">
    <property type="component" value="Unassembled WGS sequence"/>
</dbReference>